<evidence type="ECO:0000313" key="2">
    <source>
        <dbReference type="EMBL" id="KAJ9605048.1"/>
    </source>
</evidence>
<dbReference type="InterPro" id="IPR010730">
    <property type="entry name" value="HET"/>
</dbReference>
<name>A0AA39CE79_9EURO</name>
<sequence>MSTPDSESDDVLKQLQRSLTLTEQAVANSRERRLSLPTSVSATPLKPLPVIRLAYFDECSCSDFGDKDSHLSITTKKSELHKSHGVAISYTWGDFDRERRVIGHWSNPSKEAVTIVLGAEWRVSSFKRRLVQLTTRYGACWIDQLCMPQKEEKIRKTLAEVPNIYKILPVVVLLPGSLCKCLREAVKLYRAVEVGVTELTETKSTLDRAYVYLSQCLSGELCLNSGGSCSWPSRLWPLQELLNSTSLSVLYINEDTASCFELWPDAKAKMRHLNDYLYEACAKAIIERGLDRSGATEVLKMVNFDFHRGLLAQQALLGDKNQSSQFMSIRAASLLLGEVVRTNDRPVPGDGGFLFRTLEKLAQSTGRTTTKEVDYVVATCTSWQGYSIPRNYSKLTARHLLEDALHQYHCQHEDMVPSRSPSGLLGGTSNSAFWDSSSSREGIDIRDSTDVFGVLAWEYRLSAPNPQRLPIKLLPGSPGSLGRYAQYFDEWEHGQSVVTTINRLLEIVPCWDYLVRYRGTLTRNRHLNSEVRTLLLSPSPAVQVKGLSWLLSTVLTFDNFDPAPYLAQLREILLRLPFQMLEDALYDCACDLIRVKSNRFREKQVKLVFSKWHGQRCDQPSYWKESSGICMGFVNGPLFETARSAGASFLTLAGSKIDTKIPFYELVRRPSQPNATPEYTVIGIWLPLVSYKVKMNEIGGVLIDGYDEHDAVLV</sequence>
<organism evidence="2 3">
    <name type="scientific">Cladophialophora chaetospira</name>
    <dbReference type="NCBI Taxonomy" id="386627"/>
    <lineage>
        <taxon>Eukaryota</taxon>
        <taxon>Fungi</taxon>
        <taxon>Dikarya</taxon>
        <taxon>Ascomycota</taxon>
        <taxon>Pezizomycotina</taxon>
        <taxon>Eurotiomycetes</taxon>
        <taxon>Chaetothyriomycetidae</taxon>
        <taxon>Chaetothyriales</taxon>
        <taxon>Herpotrichiellaceae</taxon>
        <taxon>Cladophialophora</taxon>
    </lineage>
</organism>
<evidence type="ECO:0000259" key="1">
    <source>
        <dbReference type="Pfam" id="PF06985"/>
    </source>
</evidence>
<comment type="caution">
    <text evidence="2">The sequence shown here is derived from an EMBL/GenBank/DDBJ whole genome shotgun (WGS) entry which is preliminary data.</text>
</comment>
<keyword evidence="3" id="KW-1185">Reference proteome</keyword>
<evidence type="ECO:0000313" key="3">
    <source>
        <dbReference type="Proteomes" id="UP001172673"/>
    </source>
</evidence>
<dbReference type="Proteomes" id="UP001172673">
    <property type="component" value="Unassembled WGS sequence"/>
</dbReference>
<proteinExistence type="predicted"/>
<accession>A0AA39CE79</accession>
<reference evidence="2" key="1">
    <citation type="submission" date="2022-10" db="EMBL/GenBank/DDBJ databases">
        <title>Culturing micro-colonial fungi from biological soil crusts in the Mojave desert and describing Neophaeococcomyces mojavensis, and introducing the new genera and species Taxawa tesnikishii.</title>
        <authorList>
            <person name="Kurbessoian T."/>
            <person name="Stajich J.E."/>
        </authorList>
    </citation>
    <scope>NUCLEOTIDE SEQUENCE</scope>
    <source>
        <strain evidence="2">TK_41</strain>
    </source>
</reference>
<protein>
    <recommendedName>
        <fullName evidence="1">Heterokaryon incompatibility domain-containing protein</fullName>
    </recommendedName>
</protein>
<gene>
    <name evidence="2" type="ORF">H2200_010438</name>
</gene>
<feature type="domain" description="Heterokaryon incompatibility" evidence="1">
    <location>
        <begin position="86"/>
        <end position="240"/>
    </location>
</feature>
<dbReference type="Pfam" id="PF06985">
    <property type="entry name" value="HET"/>
    <property type="match status" value="1"/>
</dbReference>
<dbReference type="EMBL" id="JAPDRK010000017">
    <property type="protein sequence ID" value="KAJ9605048.1"/>
    <property type="molecule type" value="Genomic_DNA"/>
</dbReference>
<dbReference type="AlphaFoldDB" id="A0AA39CE79"/>